<accession>A0AB38YC40</accession>
<organism evidence="1">
    <name type="scientific">Salinispirillum sp. LH 10-3-1</name>
    <dbReference type="NCBI Taxonomy" id="2952525"/>
    <lineage>
        <taxon>Bacteria</taxon>
        <taxon>Pseudomonadati</taxon>
        <taxon>Pseudomonadota</taxon>
        <taxon>Gammaproteobacteria</taxon>
        <taxon>Oceanospirillales</taxon>
        <taxon>Saccharospirillaceae</taxon>
        <taxon>Salinispirillum</taxon>
    </lineage>
</organism>
<sequence>MAADLLFQKITQDCLVPATAEAREWMRTLKLMGFVKMPLIKERSGENHRRFFALLNIGFDHWEPQPIEYQGRVITPEKNFDEFRAWVTVLSGFYTVTGYPDGSVRIRAKSIKFSKMDESEFSQLFNAAVDVLLKHVMTNYERPDLERAILEFSR</sequence>
<name>A0AB38YC40_9GAMM</name>
<reference evidence="1" key="1">
    <citation type="submission" date="2022-07" db="EMBL/GenBank/DDBJ databases">
        <title>Complete genome sequence of Salinispirillum sp. LH10-3-1 capable of multiple carbohydrate inversion isolated from a soda lake.</title>
        <authorList>
            <person name="Liu J."/>
            <person name="Zhai Y."/>
            <person name="Zhang H."/>
            <person name="Yang H."/>
            <person name="Qu J."/>
            <person name="Li J."/>
        </authorList>
    </citation>
    <scope>NUCLEOTIDE SEQUENCE</scope>
    <source>
        <strain evidence="1">LH 10-3-1</strain>
    </source>
</reference>
<dbReference type="EMBL" id="CP101717">
    <property type="protein sequence ID" value="WLD56902.1"/>
    <property type="molecule type" value="Genomic_DNA"/>
</dbReference>
<proteinExistence type="predicted"/>
<dbReference type="Pfam" id="PF07105">
    <property type="entry name" value="DUF1367"/>
    <property type="match status" value="2"/>
</dbReference>
<gene>
    <name evidence="1" type="ORF">NFC81_09175</name>
</gene>
<dbReference type="InterPro" id="IPR009797">
    <property type="entry name" value="DUF1367"/>
</dbReference>
<protein>
    <submittedName>
        <fullName evidence="1">DUF1367 family protein</fullName>
    </submittedName>
</protein>
<dbReference type="AlphaFoldDB" id="A0AB38YC40"/>
<dbReference type="RefSeq" id="WP_304994187.1">
    <property type="nucleotide sequence ID" value="NZ_CP101717.1"/>
</dbReference>
<evidence type="ECO:0000313" key="1">
    <source>
        <dbReference type="EMBL" id="WLD56902.1"/>
    </source>
</evidence>